<feature type="region of interest" description="Disordered" evidence="1">
    <location>
        <begin position="1"/>
        <end position="105"/>
    </location>
</feature>
<gene>
    <name evidence="2" type="ORF">VKT23_020176</name>
</gene>
<feature type="compositionally biased region" description="Pro residues" evidence="1">
    <location>
        <begin position="76"/>
        <end position="104"/>
    </location>
</feature>
<protein>
    <submittedName>
        <fullName evidence="2">Uncharacterized protein</fullName>
    </submittedName>
</protein>
<feature type="region of interest" description="Disordered" evidence="1">
    <location>
        <begin position="118"/>
        <end position="201"/>
    </location>
</feature>
<feature type="compositionally biased region" description="Polar residues" evidence="1">
    <location>
        <begin position="118"/>
        <end position="171"/>
    </location>
</feature>
<dbReference type="Proteomes" id="UP001498398">
    <property type="component" value="Unassembled WGS sequence"/>
</dbReference>
<feature type="compositionally biased region" description="Low complexity" evidence="1">
    <location>
        <begin position="37"/>
        <end position="75"/>
    </location>
</feature>
<evidence type="ECO:0000313" key="3">
    <source>
        <dbReference type="Proteomes" id="UP001498398"/>
    </source>
</evidence>
<proteinExistence type="predicted"/>
<keyword evidence="3" id="KW-1185">Reference proteome</keyword>
<name>A0ABR1IJL4_9AGAR</name>
<organism evidence="2 3">
    <name type="scientific">Marasmiellus scandens</name>
    <dbReference type="NCBI Taxonomy" id="2682957"/>
    <lineage>
        <taxon>Eukaryota</taxon>
        <taxon>Fungi</taxon>
        <taxon>Dikarya</taxon>
        <taxon>Basidiomycota</taxon>
        <taxon>Agaricomycotina</taxon>
        <taxon>Agaricomycetes</taxon>
        <taxon>Agaricomycetidae</taxon>
        <taxon>Agaricales</taxon>
        <taxon>Marasmiineae</taxon>
        <taxon>Omphalotaceae</taxon>
        <taxon>Marasmiellus</taxon>
    </lineage>
</organism>
<reference evidence="2 3" key="1">
    <citation type="submission" date="2024-01" db="EMBL/GenBank/DDBJ databases">
        <title>A draft genome for the cacao thread blight pathogen Marasmiellus scandens.</title>
        <authorList>
            <person name="Baruah I.K."/>
            <person name="Leung J."/>
            <person name="Bukari Y."/>
            <person name="Amoako-Attah I."/>
            <person name="Meinhardt L.W."/>
            <person name="Bailey B.A."/>
            <person name="Cohen S.P."/>
        </authorList>
    </citation>
    <scope>NUCLEOTIDE SEQUENCE [LARGE SCALE GENOMIC DNA]</scope>
    <source>
        <strain evidence="2 3">GH-19</strain>
    </source>
</reference>
<comment type="caution">
    <text evidence="2">The sequence shown here is derived from an EMBL/GenBank/DDBJ whole genome shotgun (WGS) entry which is preliminary data.</text>
</comment>
<evidence type="ECO:0000256" key="1">
    <source>
        <dbReference type="SAM" id="MobiDB-lite"/>
    </source>
</evidence>
<dbReference type="EMBL" id="JBANRG010000123">
    <property type="protein sequence ID" value="KAK7434492.1"/>
    <property type="molecule type" value="Genomic_DNA"/>
</dbReference>
<evidence type="ECO:0000313" key="2">
    <source>
        <dbReference type="EMBL" id="KAK7434492.1"/>
    </source>
</evidence>
<accession>A0ABR1IJL4</accession>
<sequence>MNSNYTPLISVDDAEYRTPSLGPIRRPRTPTKTSPYPSNSSPPSSSPSSSVPLPSVPTPSSTVASVPSASSVPVASVPPPSSVPVNSVPPAPSAPVASVPPAPSVPVASVLLPSVIHASSSSTPLCQQPSAATGSSSDPSCQKSTTYPSFDPQSSNQPNDTGMRTRSQKQVPTVRIQSPDKAPSTLIPKPDGENGRPGRGGYALKTVLNWDPKEYKKVQDFVRELVNTTLPKNVHTPFTSQPTTVLDPLRKQMIEKFPRLRQYEDNWAADDFIRAALKSRQIQLKNRKLRVQAAQGQAVLDMQQNL</sequence>